<organism evidence="1 2">
    <name type="scientific">Ensete ventricosum</name>
    <name type="common">Abyssinian banana</name>
    <name type="synonym">Musa ensete</name>
    <dbReference type="NCBI Taxonomy" id="4639"/>
    <lineage>
        <taxon>Eukaryota</taxon>
        <taxon>Viridiplantae</taxon>
        <taxon>Streptophyta</taxon>
        <taxon>Embryophyta</taxon>
        <taxon>Tracheophyta</taxon>
        <taxon>Spermatophyta</taxon>
        <taxon>Magnoliopsida</taxon>
        <taxon>Liliopsida</taxon>
        <taxon>Zingiberales</taxon>
        <taxon>Musaceae</taxon>
        <taxon>Ensete</taxon>
    </lineage>
</organism>
<reference evidence="1 2" key="1">
    <citation type="journal article" date="2014" name="Agronomy (Basel)">
        <title>A Draft Genome Sequence for Ensete ventricosum, the Drought-Tolerant Tree Against Hunger.</title>
        <authorList>
            <person name="Harrison J."/>
            <person name="Moore K.A."/>
            <person name="Paszkiewicz K."/>
            <person name="Jones T."/>
            <person name="Grant M."/>
            <person name="Ambacheew D."/>
            <person name="Muzemil S."/>
            <person name="Studholme D.J."/>
        </authorList>
    </citation>
    <scope>NUCLEOTIDE SEQUENCE [LARGE SCALE GENOMIC DNA]</scope>
</reference>
<accession>A0A426ZWH2</accession>
<dbReference type="AlphaFoldDB" id="A0A426ZWH2"/>
<comment type="caution">
    <text evidence="1">The sequence shown here is derived from an EMBL/GenBank/DDBJ whole genome shotgun (WGS) entry which is preliminary data.</text>
</comment>
<protein>
    <submittedName>
        <fullName evidence="1">Uncharacterized protein</fullName>
    </submittedName>
</protein>
<evidence type="ECO:0000313" key="1">
    <source>
        <dbReference type="EMBL" id="RRT68303.1"/>
    </source>
</evidence>
<proteinExistence type="predicted"/>
<gene>
    <name evidence="1" type="ORF">B296_00038410</name>
</gene>
<dbReference type="Proteomes" id="UP000287651">
    <property type="component" value="Unassembled WGS sequence"/>
</dbReference>
<name>A0A426ZWH2_ENSVE</name>
<dbReference type="EMBL" id="AMZH03004738">
    <property type="protein sequence ID" value="RRT68303.1"/>
    <property type="molecule type" value="Genomic_DNA"/>
</dbReference>
<evidence type="ECO:0000313" key="2">
    <source>
        <dbReference type="Proteomes" id="UP000287651"/>
    </source>
</evidence>
<sequence>MPPLLQPSAEQHRELLPPARAPLRTGIGHLSGVAVVVQVHRAELRLQSGGDVAIVRADESLLHRLLLPLHPAIGLAVLASVLRLRRDSCPHTNKELVIISHCCNLQATSGPPTVRDNGTRKRTCVAYTKKPSLSLDAAPLRHPPSQPYRRDDLTRYFTHDTHARRAYDRGEVDACSSSLPCTQGRHALPCR</sequence>